<dbReference type="Pfam" id="PF01926">
    <property type="entry name" value="MMR_HSR1"/>
    <property type="match status" value="1"/>
</dbReference>
<evidence type="ECO:0000256" key="3">
    <source>
        <dbReference type="ARBA" id="ARBA00022842"/>
    </source>
</evidence>
<dbReference type="EMBL" id="CAUJNA010000724">
    <property type="protein sequence ID" value="CAJ1380560.1"/>
    <property type="molecule type" value="Genomic_DNA"/>
</dbReference>
<dbReference type="InterPro" id="IPR027417">
    <property type="entry name" value="P-loop_NTPase"/>
</dbReference>
<sequence>MRACWVPPDHGTVEFVARAGVATVHLSSVVDSFHTMPPPHFPEVVFLGWSNVGKSSLINSLLHRSAVAPVSKMPGKTTQFHFYTINERLPAFPQMTLVDVPGLGEAMADDAQMRHWQMTLDMYLQKRGGNLRQVFHLISCEILLKNGRPSSLDMAVMEMGCRYQRERKLNYTVVITKNDLIRSTRDVQKVYHTMCKMSRKAGFQRPQVIAASVRKPIGRVQIWKKLWRSVEKDEQRGLPQLRKELDALVAAEDVAALRAAVEQATGADAWDYALRAMLRVSSGALRREVWGLVRNTSPEPGVEMLLADQDTDLDDLQESLLEAAELDEEEEEALKEEQPQEPEEEPEEEEEEEEEEEQEATNLFQPKEGLLLSAAQERAALAVGEVAFQADPPDLELAEEVLRELQGPPLAELLPL</sequence>
<dbReference type="GO" id="GO:0005525">
    <property type="term" value="F:GTP binding"/>
    <property type="evidence" value="ECO:0007669"/>
    <property type="project" value="UniProtKB-KW"/>
</dbReference>
<dbReference type="Proteomes" id="UP001178507">
    <property type="component" value="Unassembled WGS sequence"/>
</dbReference>
<feature type="compositionally biased region" description="Acidic residues" evidence="5">
    <location>
        <begin position="326"/>
        <end position="359"/>
    </location>
</feature>
<organism evidence="7 8">
    <name type="scientific">Effrenium voratum</name>
    <dbReference type="NCBI Taxonomy" id="2562239"/>
    <lineage>
        <taxon>Eukaryota</taxon>
        <taxon>Sar</taxon>
        <taxon>Alveolata</taxon>
        <taxon>Dinophyceae</taxon>
        <taxon>Suessiales</taxon>
        <taxon>Symbiodiniaceae</taxon>
        <taxon>Effrenium</taxon>
    </lineage>
</organism>
<dbReference type="GO" id="GO:0046872">
    <property type="term" value="F:metal ion binding"/>
    <property type="evidence" value="ECO:0007669"/>
    <property type="project" value="UniProtKB-KW"/>
</dbReference>
<dbReference type="SUPFAM" id="SSF52540">
    <property type="entry name" value="P-loop containing nucleoside triphosphate hydrolases"/>
    <property type="match status" value="1"/>
</dbReference>
<keyword evidence="2" id="KW-0547">Nucleotide-binding</keyword>
<protein>
    <recommendedName>
        <fullName evidence="6">EngB-type G domain-containing protein</fullName>
    </recommendedName>
</protein>
<evidence type="ECO:0000256" key="5">
    <source>
        <dbReference type="SAM" id="MobiDB-lite"/>
    </source>
</evidence>
<dbReference type="AlphaFoldDB" id="A0AA36I5M3"/>
<feature type="region of interest" description="Disordered" evidence="5">
    <location>
        <begin position="326"/>
        <end position="369"/>
    </location>
</feature>
<gene>
    <name evidence="7" type="ORF">EVOR1521_LOCUS8472</name>
</gene>
<comment type="caution">
    <text evidence="7">The sequence shown here is derived from an EMBL/GenBank/DDBJ whole genome shotgun (WGS) entry which is preliminary data.</text>
</comment>
<dbReference type="Gene3D" id="3.40.50.300">
    <property type="entry name" value="P-loop containing nucleotide triphosphate hydrolases"/>
    <property type="match status" value="1"/>
</dbReference>
<accession>A0AA36I5M3</accession>
<evidence type="ECO:0000313" key="8">
    <source>
        <dbReference type="Proteomes" id="UP001178507"/>
    </source>
</evidence>
<dbReference type="InterPro" id="IPR030393">
    <property type="entry name" value="G_ENGB_dom"/>
</dbReference>
<keyword evidence="1" id="KW-0479">Metal-binding</keyword>
<dbReference type="PANTHER" id="PTHR11649">
    <property type="entry name" value="MSS1/TRME-RELATED GTP-BINDING PROTEIN"/>
    <property type="match status" value="1"/>
</dbReference>
<evidence type="ECO:0000259" key="6">
    <source>
        <dbReference type="PROSITE" id="PS51706"/>
    </source>
</evidence>
<evidence type="ECO:0000256" key="2">
    <source>
        <dbReference type="ARBA" id="ARBA00022741"/>
    </source>
</evidence>
<name>A0AA36I5M3_9DINO</name>
<evidence type="ECO:0000256" key="4">
    <source>
        <dbReference type="ARBA" id="ARBA00023134"/>
    </source>
</evidence>
<keyword evidence="8" id="KW-1185">Reference proteome</keyword>
<keyword evidence="4" id="KW-0342">GTP-binding</keyword>
<dbReference type="PANTHER" id="PTHR11649:SF13">
    <property type="entry name" value="ENGB-TYPE G DOMAIN-CONTAINING PROTEIN"/>
    <property type="match status" value="1"/>
</dbReference>
<keyword evidence="3" id="KW-0460">Magnesium</keyword>
<evidence type="ECO:0000256" key="1">
    <source>
        <dbReference type="ARBA" id="ARBA00022723"/>
    </source>
</evidence>
<evidence type="ECO:0000313" key="7">
    <source>
        <dbReference type="EMBL" id="CAJ1380560.1"/>
    </source>
</evidence>
<dbReference type="PROSITE" id="PS51706">
    <property type="entry name" value="G_ENGB"/>
    <property type="match status" value="1"/>
</dbReference>
<proteinExistence type="predicted"/>
<reference evidence="7" key="1">
    <citation type="submission" date="2023-08" db="EMBL/GenBank/DDBJ databases">
        <authorList>
            <person name="Chen Y."/>
            <person name="Shah S."/>
            <person name="Dougan E. K."/>
            <person name="Thang M."/>
            <person name="Chan C."/>
        </authorList>
    </citation>
    <scope>NUCLEOTIDE SEQUENCE</scope>
</reference>
<dbReference type="InterPro" id="IPR006073">
    <property type="entry name" value="GTP-bd"/>
</dbReference>
<feature type="domain" description="EngB-type G" evidence="6">
    <location>
        <begin position="40"/>
        <end position="232"/>
    </location>
</feature>